<dbReference type="OrthoDB" id="9808936at2"/>
<feature type="binding site" evidence="10">
    <location>
        <position position="299"/>
    </location>
    <ligand>
        <name>UDP-N-acetyl-alpha-D-glucosamine</name>
        <dbReference type="ChEBI" id="CHEBI:57705"/>
    </ligand>
</feature>
<evidence type="ECO:0000256" key="9">
    <source>
        <dbReference type="ARBA" id="ARBA00023316"/>
    </source>
</evidence>
<dbReference type="NCBIfam" id="TIGR01133">
    <property type="entry name" value="murG"/>
    <property type="match status" value="1"/>
</dbReference>
<evidence type="ECO:0000313" key="14">
    <source>
        <dbReference type="Proteomes" id="UP000295500"/>
    </source>
</evidence>
<dbReference type="InterPro" id="IPR004276">
    <property type="entry name" value="GlycoTrans_28_N"/>
</dbReference>
<dbReference type="GO" id="GO:0005975">
    <property type="term" value="P:carbohydrate metabolic process"/>
    <property type="evidence" value="ECO:0007669"/>
    <property type="project" value="InterPro"/>
</dbReference>
<evidence type="ECO:0000259" key="12">
    <source>
        <dbReference type="Pfam" id="PF04101"/>
    </source>
</evidence>
<dbReference type="Proteomes" id="UP000295500">
    <property type="component" value="Unassembled WGS sequence"/>
</dbReference>
<feature type="domain" description="Glycosyl transferase family 28 C-terminal" evidence="12">
    <location>
        <begin position="189"/>
        <end position="350"/>
    </location>
</feature>
<dbReference type="Pfam" id="PF03033">
    <property type="entry name" value="Glyco_transf_28"/>
    <property type="match status" value="1"/>
</dbReference>
<comment type="catalytic activity">
    <reaction evidence="10">
        <text>di-trans,octa-cis-undecaprenyl diphospho-N-acetyl-alpha-D-muramoyl-L-alanyl-D-glutamyl-meso-2,6-diaminopimeloyl-D-alanyl-D-alanine + UDP-N-acetyl-alpha-D-glucosamine = di-trans,octa-cis-undecaprenyl diphospho-[N-acetyl-alpha-D-glucosaminyl-(1-&gt;4)]-N-acetyl-alpha-D-muramoyl-L-alanyl-D-glutamyl-meso-2,6-diaminopimeloyl-D-alanyl-D-alanine + UDP + H(+)</text>
        <dbReference type="Rhea" id="RHEA:31227"/>
        <dbReference type="ChEBI" id="CHEBI:15378"/>
        <dbReference type="ChEBI" id="CHEBI:57705"/>
        <dbReference type="ChEBI" id="CHEBI:58223"/>
        <dbReference type="ChEBI" id="CHEBI:61387"/>
        <dbReference type="ChEBI" id="CHEBI:61388"/>
        <dbReference type="EC" id="2.4.1.227"/>
    </reaction>
</comment>
<comment type="similarity">
    <text evidence="10">Belongs to the glycosyltransferase 28 family. MurG subfamily.</text>
</comment>
<dbReference type="InterPro" id="IPR006009">
    <property type="entry name" value="GlcNAc_MurG"/>
</dbReference>
<dbReference type="Pfam" id="PF04101">
    <property type="entry name" value="Glyco_tran_28_C"/>
    <property type="match status" value="1"/>
</dbReference>
<accession>A0A4R6QEC9</accession>
<gene>
    <name evidence="10" type="primary">murG</name>
    <name evidence="13" type="ORF">EV211_10238</name>
</gene>
<sequence length="369" mass="40583">MKVIVTGGGTGGHIYPALAIADEIKERDPSSEILYVGNDIGLEKDIVPGSGYDMELVSAKWLDRSNIFKIFDTGFSTMKGIRQSMKIMKNFKPDVVIGTGGFVCVPVIYAGHKYGARCYLHEQNAFPGVANRTLEKFVNKVFLGFPEASHYFKEPQKHLVTGNPVRSRFLGVDKSEARQKLALDEDDFVIFSFGGSQGAEKINQVVFQLMKTVNGMDHVTLLFGTGSQYYQEILDDVKAQNIELGANIRIESYINDMEDYLGASDLIISRAGALSVAETCMCGRASILIPSPNVTGNHQYFNAKSVADRGGAVLIEEKDLTDELLLEEVTKLKNDPEFVKKMGDAAFACAPKDATNMIYQTICKDEING</sequence>
<evidence type="ECO:0000313" key="13">
    <source>
        <dbReference type="EMBL" id="TDP59799.1"/>
    </source>
</evidence>
<keyword evidence="14" id="KW-1185">Reference proteome</keyword>
<feature type="domain" description="Glycosyltransferase family 28 N-terminal" evidence="11">
    <location>
        <begin position="3"/>
        <end position="142"/>
    </location>
</feature>
<protein>
    <recommendedName>
        <fullName evidence="10">UDP-N-acetylglucosamine--N-acetylmuramyl-(pentapeptide) pyrophosphoryl-undecaprenol N-acetylglucosamine transferase</fullName>
        <ecNumber evidence="10">2.4.1.227</ecNumber>
    </recommendedName>
    <alternativeName>
        <fullName evidence="10">Undecaprenyl-PP-MurNAc-pentapeptide-UDPGlcNAc GlcNAc transferase</fullName>
    </alternativeName>
</protein>
<evidence type="ECO:0000256" key="1">
    <source>
        <dbReference type="ARBA" id="ARBA00022475"/>
    </source>
</evidence>
<dbReference type="GO" id="GO:0050511">
    <property type="term" value="F:undecaprenyldiphospho-muramoylpentapeptide beta-N-acetylglucosaminyltransferase activity"/>
    <property type="evidence" value="ECO:0007669"/>
    <property type="project" value="UniProtKB-UniRule"/>
</dbReference>
<evidence type="ECO:0000256" key="6">
    <source>
        <dbReference type="ARBA" id="ARBA00022984"/>
    </source>
</evidence>
<proteinExistence type="inferred from homology"/>
<comment type="function">
    <text evidence="10">Cell wall formation. Catalyzes the transfer of a GlcNAc subunit on undecaprenyl-pyrophosphoryl-MurNAc-pentapeptide (lipid intermediate I) to form undecaprenyl-pyrophosphoryl-MurNAc-(pentapeptide)GlcNAc (lipid intermediate II).</text>
</comment>
<keyword evidence="8 10" id="KW-0131">Cell cycle</keyword>
<organism evidence="13 14">
    <name type="scientific">Aminicella lysinilytica</name>
    <dbReference type="NCBI Taxonomy" id="433323"/>
    <lineage>
        <taxon>Bacteria</taxon>
        <taxon>Bacillati</taxon>
        <taxon>Bacillota</taxon>
        <taxon>Clostridia</taxon>
        <taxon>Peptostreptococcales</taxon>
        <taxon>Anaerovoracaceae</taxon>
        <taxon>Aminicella</taxon>
    </lineage>
</organism>
<dbReference type="GO" id="GO:0051301">
    <property type="term" value="P:cell division"/>
    <property type="evidence" value="ECO:0007669"/>
    <property type="project" value="UniProtKB-KW"/>
</dbReference>
<dbReference type="Gene3D" id="3.40.50.2000">
    <property type="entry name" value="Glycogen Phosphorylase B"/>
    <property type="match status" value="2"/>
</dbReference>
<dbReference type="GO" id="GO:0071555">
    <property type="term" value="P:cell wall organization"/>
    <property type="evidence" value="ECO:0007669"/>
    <property type="project" value="UniProtKB-KW"/>
</dbReference>
<comment type="subcellular location">
    <subcellularLocation>
        <location evidence="10">Cell membrane</location>
        <topology evidence="10">Peripheral membrane protein</topology>
        <orientation evidence="10">Cytoplasmic side</orientation>
    </subcellularLocation>
</comment>
<keyword evidence="2 10" id="KW-0132">Cell division</keyword>
<evidence type="ECO:0000256" key="3">
    <source>
        <dbReference type="ARBA" id="ARBA00022676"/>
    </source>
</evidence>
<dbReference type="PANTHER" id="PTHR21015:SF22">
    <property type="entry name" value="GLYCOSYLTRANSFERASE"/>
    <property type="match status" value="1"/>
</dbReference>
<keyword evidence="6 10" id="KW-0573">Peptidoglycan synthesis</keyword>
<dbReference type="AlphaFoldDB" id="A0A4R6QEC9"/>
<dbReference type="GO" id="GO:0008360">
    <property type="term" value="P:regulation of cell shape"/>
    <property type="evidence" value="ECO:0007669"/>
    <property type="project" value="UniProtKB-KW"/>
</dbReference>
<reference evidence="13 14" key="1">
    <citation type="submission" date="2019-03" db="EMBL/GenBank/DDBJ databases">
        <title>Genomic Encyclopedia of Type Strains, Phase IV (KMG-IV): sequencing the most valuable type-strain genomes for metagenomic binning, comparative biology and taxonomic classification.</title>
        <authorList>
            <person name="Goeker M."/>
        </authorList>
    </citation>
    <scope>NUCLEOTIDE SEQUENCE [LARGE SCALE GENOMIC DNA]</scope>
    <source>
        <strain evidence="13 14">DSM 28287</strain>
    </source>
</reference>
<feature type="binding site" evidence="10">
    <location>
        <position position="166"/>
    </location>
    <ligand>
        <name>UDP-N-acetyl-alpha-D-glucosamine</name>
        <dbReference type="ChEBI" id="CHEBI:57705"/>
    </ligand>
</feature>
<evidence type="ECO:0000256" key="2">
    <source>
        <dbReference type="ARBA" id="ARBA00022618"/>
    </source>
</evidence>
<evidence type="ECO:0000256" key="5">
    <source>
        <dbReference type="ARBA" id="ARBA00022960"/>
    </source>
</evidence>
<dbReference type="PANTHER" id="PTHR21015">
    <property type="entry name" value="UDP-N-ACETYLGLUCOSAMINE--N-ACETYLMURAMYL-(PENTAPEPTIDE) PYROPHOSPHORYL-UNDECAPRENOL N-ACETYLGLUCOSAMINE TRANSFERASE 1"/>
    <property type="match status" value="1"/>
</dbReference>
<comment type="caution">
    <text evidence="13">The sequence shown here is derived from an EMBL/GenBank/DDBJ whole genome shotgun (WGS) entry which is preliminary data.</text>
</comment>
<dbReference type="GO" id="GO:0051991">
    <property type="term" value="F:UDP-N-acetyl-D-glucosamine:N-acetylmuramoyl-L-alanyl-D-glutamyl-meso-2,6-diaminopimelyl-D-alanyl-D-alanine-diphosphoundecaprenol 4-beta-N-acetylglucosaminlytransferase activity"/>
    <property type="evidence" value="ECO:0007669"/>
    <property type="project" value="RHEA"/>
</dbReference>
<keyword evidence="5 10" id="KW-0133">Cell shape</keyword>
<dbReference type="HAMAP" id="MF_00033">
    <property type="entry name" value="MurG"/>
    <property type="match status" value="1"/>
</dbReference>
<dbReference type="RefSeq" id="WP_133527501.1">
    <property type="nucleotide sequence ID" value="NZ_CALCQM010000046.1"/>
</dbReference>
<feature type="binding site" evidence="10">
    <location>
        <begin position="273"/>
        <end position="278"/>
    </location>
    <ligand>
        <name>UDP-N-acetyl-alpha-D-glucosamine</name>
        <dbReference type="ChEBI" id="CHEBI:57705"/>
    </ligand>
</feature>
<keyword evidence="4 10" id="KW-0808">Transferase</keyword>
<dbReference type="GO" id="GO:0005886">
    <property type="term" value="C:plasma membrane"/>
    <property type="evidence" value="ECO:0007669"/>
    <property type="project" value="UniProtKB-SubCell"/>
</dbReference>
<evidence type="ECO:0000256" key="7">
    <source>
        <dbReference type="ARBA" id="ARBA00023136"/>
    </source>
</evidence>
<keyword evidence="1 10" id="KW-1003">Cell membrane</keyword>
<feature type="binding site" evidence="10">
    <location>
        <position position="254"/>
    </location>
    <ligand>
        <name>UDP-N-acetyl-alpha-D-glucosamine</name>
        <dbReference type="ChEBI" id="CHEBI:57705"/>
    </ligand>
</feature>
<feature type="binding site" evidence="10">
    <location>
        <position position="124"/>
    </location>
    <ligand>
        <name>UDP-N-acetyl-alpha-D-glucosamine</name>
        <dbReference type="ChEBI" id="CHEBI:57705"/>
    </ligand>
</feature>
<feature type="binding site" evidence="10">
    <location>
        <begin position="10"/>
        <end position="12"/>
    </location>
    <ligand>
        <name>UDP-N-acetyl-alpha-D-glucosamine</name>
        <dbReference type="ChEBI" id="CHEBI:57705"/>
    </ligand>
</feature>
<name>A0A4R6QEC9_9FIRM</name>
<dbReference type="EC" id="2.4.1.227" evidence="10"/>
<comment type="pathway">
    <text evidence="10">Cell wall biogenesis; peptidoglycan biosynthesis.</text>
</comment>
<dbReference type="GO" id="GO:0009252">
    <property type="term" value="P:peptidoglycan biosynthetic process"/>
    <property type="evidence" value="ECO:0007669"/>
    <property type="project" value="UniProtKB-UniRule"/>
</dbReference>
<evidence type="ECO:0000256" key="10">
    <source>
        <dbReference type="HAMAP-Rule" id="MF_00033"/>
    </source>
</evidence>
<keyword evidence="3 10" id="KW-0328">Glycosyltransferase</keyword>
<evidence type="ECO:0000259" key="11">
    <source>
        <dbReference type="Pfam" id="PF03033"/>
    </source>
</evidence>
<dbReference type="EMBL" id="SNXO01000002">
    <property type="protein sequence ID" value="TDP59799.1"/>
    <property type="molecule type" value="Genomic_DNA"/>
</dbReference>
<dbReference type="UniPathway" id="UPA00219"/>
<dbReference type="SUPFAM" id="SSF53756">
    <property type="entry name" value="UDP-Glycosyltransferase/glycogen phosphorylase"/>
    <property type="match status" value="1"/>
</dbReference>
<evidence type="ECO:0000256" key="4">
    <source>
        <dbReference type="ARBA" id="ARBA00022679"/>
    </source>
</evidence>
<dbReference type="InterPro" id="IPR007235">
    <property type="entry name" value="Glyco_trans_28_C"/>
</dbReference>
<keyword evidence="7 10" id="KW-0472">Membrane</keyword>
<dbReference type="CDD" id="cd03785">
    <property type="entry name" value="GT28_MurG"/>
    <property type="match status" value="1"/>
</dbReference>
<keyword evidence="9 10" id="KW-0961">Cell wall biogenesis/degradation</keyword>
<evidence type="ECO:0000256" key="8">
    <source>
        <dbReference type="ARBA" id="ARBA00023306"/>
    </source>
</evidence>
<feature type="binding site" evidence="10">
    <location>
        <position position="196"/>
    </location>
    <ligand>
        <name>UDP-N-acetyl-alpha-D-glucosamine</name>
        <dbReference type="ChEBI" id="CHEBI:57705"/>
    </ligand>
</feature>